<dbReference type="OrthoDB" id="9775544at2"/>
<reference evidence="10" key="1">
    <citation type="submission" date="2008-03" db="EMBL/GenBank/DDBJ databases">
        <title>Complete sequence of chromosome of Beijerinckia indica subsp. indica ATCC 9039.</title>
        <authorList>
            <consortium name="US DOE Joint Genome Institute"/>
            <person name="Copeland A."/>
            <person name="Lucas S."/>
            <person name="Lapidus A."/>
            <person name="Glavina del Rio T."/>
            <person name="Dalin E."/>
            <person name="Tice H."/>
            <person name="Bruce D."/>
            <person name="Goodwin L."/>
            <person name="Pitluck S."/>
            <person name="LaButti K."/>
            <person name="Schmutz J."/>
            <person name="Larimer F."/>
            <person name="Land M."/>
            <person name="Hauser L."/>
            <person name="Kyrpides N."/>
            <person name="Mikhailova N."/>
            <person name="Dunfield P.F."/>
            <person name="Dedysh S.N."/>
            <person name="Liesack W."/>
            <person name="Saw J.H."/>
            <person name="Alam M."/>
            <person name="Chen Y."/>
            <person name="Murrell J.C."/>
            <person name="Richardson P."/>
        </authorList>
    </citation>
    <scope>NUCLEOTIDE SEQUENCE [LARGE SCALE GENOMIC DNA]</scope>
    <source>
        <strain evidence="10">ATCC 9039 / DSM 1715 / NCIMB 8712</strain>
    </source>
</reference>
<dbReference type="RefSeq" id="WP_012383836.1">
    <property type="nucleotide sequence ID" value="NC_010581.1"/>
</dbReference>
<evidence type="ECO:0000313" key="9">
    <source>
        <dbReference type="EMBL" id="ACB94479.1"/>
    </source>
</evidence>
<gene>
    <name evidence="9" type="ordered locus">Bind_0829</name>
</gene>
<evidence type="ECO:0000259" key="8">
    <source>
        <dbReference type="Pfam" id="PF12704"/>
    </source>
</evidence>
<feature type="transmembrane region" description="Helical" evidence="6">
    <location>
        <begin position="837"/>
        <end position="860"/>
    </location>
</feature>
<name>B2IH66_BEII9</name>
<keyword evidence="5 6" id="KW-0472">Membrane</keyword>
<dbReference type="STRING" id="395963.Bind_0829"/>
<feature type="transmembrane region" description="Helical" evidence="6">
    <location>
        <begin position="378"/>
        <end position="397"/>
    </location>
</feature>
<dbReference type="Pfam" id="PF12704">
    <property type="entry name" value="MacB_PCD"/>
    <property type="match status" value="1"/>
</dbReference>
<feature type="transmembrane region" description="Helical" evidence="6">
    <location>
        <begin position="453"/>
        <end position="478"/>
    </location>
</feature>
<feature type="domain" description="MacB-like periplasmic core" evidence="8">
    <location>
        <begin position="36"/>
        <end position="216"/>
    </location>
</feature>
<dbReference type="PANTHER" id="PTHR30287:SF1">
    <property type="entry name" value="INNER MEMBRANE PROTEIN"/>
    <property type="match status" value="1"/>
</dbReference>
<evidence type="ECO:0000256" key="6">
    <source>
        <dbReference type="SAM" id="Phobius"/>
    </source>
</evidence>
<reference evidence="9 10" key="2">
    <citation type="journal article" date="2010" name="J. Bacteriol.">
        <title>Complete genome sequence of Beijerinckia indica subsp. indica.</title>
        <authorList>
            <person name="Tamas I."/>
            <person name="Dedysh S.N."/>
            <person name="Liesack W."/>
            <person name="Stott M.B."/>
            <person name="Alam M."/>
            <person name="Murrell J.C."/>
            <person name="Dunfield P.F."/>
        </authorList>
    </citation>
    <scope>NUCLEOTIDE SEQUENCE [LARGE SCALE GENOMIC DNA]</scope>
    <source>
        <strain evidence="10">ATCC 9039 / DSM 1715 / NCIMB 8712</strain>
    </source>
</reference>
<dbReference type="KEGG" id="bid:Bind_0829"/>
<proteinExistence type="predicted"/>
<keyword evidence="2" id="KW-1003">Cell membrane</keyword>
<evidence type="ECO:0000256" key="5">
    <source>
        <dbReference type="ARBA" id="ARBA00023136"/>
    </source>
</evidence>
<sequence>MKTTAQNRATARPLSPLLLLRLALRDLRGGLHGFGIFLACIALGVAAITGVASLSRSLEAGLAAQGRVILGGDVAFETVQSEWTAPEEKFLRAHGQLSKAATLRAMARVADGKKGNGGEATLIEIKAVDGAYPLVGDVTIAPEQPLSEAFSERDGFAGIVADTELLTRLGLAIGDPVRIGDKLFILRGTLSHEPDHLAGGLGFGPRVLMSEAALRSTSLLAPGALVHWLYRLALSPSGSGPNTSVVDSRDLDQFVAETRAAFPQAGWEIRTRDNISPQFSRNLERFTQFLTLVGLTSLLIGGVGVANAIHGFVARKKPVIATLKALGAPGSAVFTLMLIEVMLITLLGTMIGGLAGSALPFAAPAVATLLPFPIEPGFYPAALGGGMVYGLLTALIFSLGPLGRAHDVPVAALFRDTIDTRPSWPRPRYLLFTSVAAAILISLLFLFSPDRRVTLLFLTAMLGSFLLLRGVALLIMIATRRLPHSRRLTGRLALANIGRPGAPTPSIVLSLGLGLTLLVALTLIDGNLHDALEHGVPRQAPSLFFIGIQHNEAAAFEQFLHKEAPNGKVELVPMLRGRIVSLNGRPAESVTPTPETAWALQGDRGITFADATPPGSSLVAGAWWPHDYQGPPLVSMEAEIAQGLGLSLGDRLTVNVLGREIEAKIANLRKVNWQNFGINFVLVFSPATFAGAPATDLATLTLPGGVADPQSPLLTRELARQFPGVTSLRVKDALDAINNAVSQLAIAIRGMSAIALLAAILVLSGALAAGQQARLRHAVILKVLGATRSRLLVILLLEYGFLGLATALFGILAGSLAASLIVTKLMHLSFVWIWQRALAAAGVALALTLILGLLGTWRILGQKPAPFLRDL</sequence>
<dbReference type="InterPro" id="IPR025857">
    <property type="entry name" value="MacB_PCD"/>
</dbReference>
<feature type="domain" description="ABC3 transporter permease C-terminal" evidence="7">
    <location>
        <begin position="751"/>
        <end position="864"/>
    </location>
</feature>
<feature type="transmembrane region" description="Helical" evidence="6">
    <location>
        <begin position="429"/>
        <end position="447"/>
    </location>
</feature>
<evidence type="ECO:0000256" key="4">
    <source>
        <dbReference type="ARBA" id="ARBA00022989"/>
    </source>
</evidence>
<feature type="domain" description="ABC3 transporter permease C-terminal" evidence="7">
    <location>
        <begin position="293"/>
        <end position="400"/>
    </location>
</feature>
<dbReference type="GO" id="GO:0005886">
    <property type="term" value="C:plasma membrane"/>
    <property type="evidence" value="ECO:0007669"/>
    <property type="project" value="UniProtKB-SubCell"/>
</dbReference>
<keyword evidence="4 6" id="KW-1133">Transmembrane helix</keyword>
<evidence type="ECO:0000256" key="1">
    <source>
        <dbReference type="ARBA" id="ARBA00004651"/>
    </source>
</evidence>
<dbReference type="EMBL" id="CP001016">
    <property type="protein sequence ID" value="ACB94479.1"/>
    <property type="molecule type" value="Genomic_DNA"/>
</dbReference>
<comment type="subcellular location">
    <subcellularLocation>
        <location evidence="1">Cell membrane</location>
        <topology evidence="1">Multi-pass membrane protein</topology>
    </subcellularLocation>
</comment>
<dbReference type="eggNOG" id="COG3127">
    <property type="taxonomic scope" value="Bacteria"/>
</dbReference>
<feature type="transmembrane region" description="Helical" evidence="6">
    <location>
        <begin position="31"/>
        <end position="52"/>
    </location>
</feature>
<accession>B2IH66</accession>
<feature type="transmembrane region" description="Helical" evidence="6">
    <location>
        <begin position="746"/>
        <end position="770"/>
    </location>
</feature>
<organism evidence="9 10">
    <name type="scientific">Beijerinckia indica subsp. indica (strain ATCC 9039 / DSM 1715 / NCIMB 8712)</name>
    <dbReference type="NCBI Taxonomy" id="395963"/>
    <lineage>
        <taxon>Bacteria</taxon>
        <taxon>Pseudomonadati</taxon>
        <taxon>Pseudomonadota</taxon>
        <taxon>Alphaproteobacteria</taxon>
        <taxon>Hyphomicrobiales</taxon>
        <taxon>Beijerinckiaceae</taxon>
        <taxon>Beijerinckia</taxon>
    </lineage>
</organism>
<protein>
    <submittedName>
        <fullName evidence="9">Uncharacterized protein</fullName>
    </submittedName>
</protein>
<feature type="transmembrane region" description="Helical" evidence="6">
    <location>
        <begin position="791"/>
        <end position="817"/>
    </location>
</feature>
<keyword evidence="10" id="KW-1185">Reference proteome</keyword>
<dbReference type="AlphaFoldDB" id="B2IH66"/>
<feature type="transmembrane region" description="Helical" evidence="6">
    <location>
        <begin position="319"/>
        <end position="339"/>
    </location>
</feature>
<keyword evidence="3 6" id="KW-0812">Transmembrane</keyword>
<dbReference type="Proteomes" id="UP000001695">
    <property type="component" value="Chromosome"/>
</dbReference>
<dbReference type="PANTHER" id="PTHR30287">
    <property type="entry name" value="MEMBRANE COMPONENT OF PREDICTED ABC SUPERFAMILY METABOLITE UPTAKE TRANSPORTER"/>
    <property type="match status" value="1"/>
</dbReference>
<dbReference type="HOGENOM" id="CLU_009475_3_1_5"/>
<evidence type="ECO:0000256" key="3">
    <source>
        <dbReference type="ARBA" id="ARBA00022692"/>
    </source>
</evidence>
<evidence type="ECO:0000313" key="10">
    <source>
        <dbReference type="Proteomes" id="UP000001695"/>
    </source>
</evidence>
<dbReference type="InterPro" id="IPR003838">
    <property type="entry name" value="ABC3_permease_C"/>
</dbReference>
<feature type="transmembrane region" description="Helical" evidence="6">
    <location>
        <begin position="507"/>
        <end position="524"/>
    </location>
</feature>
<evidence type="ECO:0000256" key="2">
    <source>
        <dbReference type="ARBA" id="ARBA00022475"/>
    </source>
</evidence>
<feature type="transmembrane region" description="Helical" evidence="6">
    <location>
        <begin position="289"/>
        <end position="313"/>
    </location>
</feature>
<dbReference type="Pfam" id="PF02687">
    <property type="entry name" value="FtsX"/>
    <property type="match status" value="2"/>
</dbReference>
<feature type="transmembrane region" description="Helical" evidence="6">
    <location>
        <begin position="351"/>
        <end position="372"/>
    </location>
</feature>
<dbReference type="InterPro" id="IPR038766">
    <property type="entry name" value="Membrane_comp_ABC_pdt"/>
</dbReference>
<evidence type="ECO:0000259" key="7">
    <source>
        <dbReference type="Pfam" id="PF02687"/>
    </source>
</evidence>